<evidence type="ECO:0000313" key="2">
    <source>
        <dbReference type="Proteomes" id="UP000187209"/>
    </source>
</evidence>
<evidence type="ECO:0008006" key="3">
    <source>
        <dbReference type="Google" id="ProtNLM"/>
    </source>
</evidence>
<proteinExistence type="predicted"/>
<keyword evidence="2" id="KW-1185">Reference proteome</keyword>
<dbReference type="InterPro" id="IPR014752">
    <property type="entry name" value="Arrestin-like_C"/>
</dbReference>
<dbReference type="EMBL" id="MPUH01001445">
    <property type="protein sequence ID" value="OMJ67728.1"/>
    <property type="molecule type" value="Genomic_DNA"/>
</dbReference>
<reference evidence="1 2" key="1">
    <citation type="submission" date="2016-11" db="EMBL/GenBank/DDBJ databases">
        <title>The macronuclear genome of Stentor coeruleus: a giant cell with tiny introns.</title>
        <authorList>
            <person name="Slabodnick M."/>
            <person name="Ruby J.G."/>
            <person name="Reiff S.B."/>
            <person name="Swart E.C."/>
            <person name="Gosai S."/>
            <person name="Prabakaran S."/>
            <person name="Witkowska E."/>
            <person name="Larue G.E."/>
            <person name="Fisher S."/>
            <person name="Freeman R.M."/>
            <person name="Gunawardena J."/>
            <person name="Chu W."/>
            <person name="Stover N.A."/>
            <person name="Gregory B.D."/>
            <person name="Nowacki M."/>
            <person name="Derisi J."/>
            <person name="Roy S.W."/>
            <person name="Marshall W.F."/>
            <person name="Sood P."/>
        </authorList>
    </citation>
    <scope>NUCLEOTIDE SEQUENCE [LARGE SCALE GENOMIC DNA]</scope>
    <source>
        <strain evidence="1">WM001</strain>
    </source>
</reference>
<dbReference type="InterPro" id="IPR014756">
    <property type="entry name" value="Ig_E-set"/>
</dbReference>
<dbReference type="SUPFAM" id="SSF81296">
    <property type="entry name" value="E set domains"/>
    <property type="match status" value="1"/>
</dbReference>
<dbReference type="Gene3D" id="2.60.40.640">
    <property type="match status" value="1"/>
</dbReference>
<accession>A0A1R2AT88</accession>
<name>A0A1R2AT88_9CILI</name>
<gene>
    <name evidence="1" type="ORF">SteCoe_35033</name>
</gene>
<dbReference type="Proteomes" id="UP000187209">
    <property type="component" value="Unassembled WGS sequence"/>
</dbReference>
<dbReference type="AlphaFoldDB" id="A0A1R2AT88"/>
<protein>
    <recommendedName>
        <fullName evidence="3">Arrestin-like N-terminal domain-containing protein</fullName>
    </recommendedName>
</protein>
<sequence>MSEASWLKISLDSSYFTAGERVTGEVMVFTKTSNTKILLKSLGIEKLTLKKTGSQVIHHSNQIFALDVELTKIASETQAVYPFTFKLPSFSPASFSFADSDVEANNVTCEISYYIEAILIHNTDELLKDTLSFIMFNKNSRLIISPHIDFTSVLTACWCFQKGISTISIEPTDVNHISCKDQKKYRIIINSQSNETLASIIGQVVYEVKFIIPGEKTLHMRKIISRSVPNIESLKRDAPDINSIVYILETDLSAINIGDNPCSNKSSMCCSEYKLQVFAVYDVGCRSKRVECEIPLQVNPTKPKNERPEPPSFWEPIEHTLQSFILLSDHESLGPQRKVNINSPQTPDDE</sequence>
<evidence type="ECO:0000313" key="1">
    <source>
        <dbReference type="EMBL" id="OMJ67728.1"/>
    </source>
</evidence>
<organism evidence="1 2">
    <name type="scientific">Stentor coeruleus</name>
    <dbReference type="NCBI Taxonomy" id="5963"/>
    <lineage>
        <taxon>Eukaryota</taxon>
        <taxon>Sar</taxon>
        <taxon>Alveolata</taxon>
        <taxon>Ciliophora</taxon>
        <taxon>Postciliodesmatophora</taxon>
        <taxon>Heterotrichea</taxon>
        <taxon>Heterotrichida</taxon>
        <taxon>Stentoridae</taxon>
        <taxon>Stentor</taxon>
    </lineage>
</organism>
<comment type="caution">
    <text evidence="1">The sequence shown here is derived from an EMBL/GenBank/DDBJ whole genome shotgun (WGS) entry which is preliminary data.</text>
</comment>